<comment type="caution">
    <text evidence="3">The sequence shown here is derived from an EMBL/GenBank/DDBJ whole genome shotgun (WGS) entry which is preliminary data.</text>
</comment>
<keyword evidence="4" id="KW-1185">Reference proteome</keyword>
<dbReference type="InterPro" id="IPR036366">
    <property type="entry name" value="PGBDSf"/>
</dbReference>
<reference evidence="3 4" key="1">
    <citation type="submission" date="2018-08" db="EMBL/GenBank/DDBJ databases">
        <title>Diversity &amp; Physiological Properties of Lignin-Decomposing Actinobacteria from Soil.</title>
        <authorList>
            <person name="Roh S.G."/>
            <person name="Kim S.B."/>
        </authorList>
    </citation>
    <scope>NUCLEOTIDE SEQUENCE [LARGE SCALE GENOMIC DNA]</scope>
    <source>
        <strain evidence="3 4">MMS17-GH009</strain>
    </source>
</reference>
<dbReference type="Gene3D" id="3.40.80.10">
    <property type="entry name" value="Peptidoglycan recognition protein-like"/>
    <property type="match status" value="1"/>
</dbReference>
<dbReference type="GO" id="GO:0008745">
    <property type="term" value="F:N-acetylmuramoyl-L-alanine amidase activity"/>
    <property type="evidence" value="ECO:0007669"/>
    <property type="project" value="InterPro"/>
</dbReference>
<dbReference type="EMBL" id="QVIG01000001">
    <property type="protein sequence ID" value="RGD59404.1"/>
    <property type="molecule type" value="Genomic_DNA"/>
</dbReference>
<dbReference type="InterPro" id="IPR036365">
    <property type="entry name" value="PGBD-like_sf"/>
</dbReference>
<dbReference type="CDD" id="cd06583">
    <property type="entry name" value="PGRP"/>
    <property type="match status" value="1"/>
</dbReference>
<evidence type="ECO:0000313" key="4">
    <source>
        <dbReference type="Proteomes" id="UP000263377"/>
    </source>
</evidence>
<accession>A0A372ZV86</accession>
<dbReference type="AlphaFoldDB" id="A0A372ZV86"/>
<name>A0A372ZV86_9ACTN</name>
<sequence length="283" mass="29698">MATPLSADAFLNALRGEGLSVTEVGDWRAHNRNHKGAWGPVHGIVIHHTATSGTDSSVQICRDGYSELPGPLCHGVIDRDGGVHLIGYGRTNHAGAGDGDVLQAVIAERALPPADQANTDGNSRFYGFECVNNGVGEGWPAGQVEAMVRAAAAVCRAHGWSERSVIGHKEWQPGKPDPRGIDMGDFRARVAARLGNGPTAQPSGPPPFPGRDAFGPGKVSDSILALGQQLVRKGFGGAYKVGPSRFWGEADRANVAAFQRAQGWSGGDADGLPGPSTWSRLWS</sequence>
<evidence type="ECO:0000259" key="2">
    <source>
        <dbReference type="SMART" id="SM00644"/>
    </source>
</evidence>
<dbReference type="RefSeq" id="WP_117487602.1">
    <property type="nucleotide sequence ID" value="NZ_QVIG01000001.1"/>
</dbReference>
<gene>
    <name evidence="3" type="ORF">DR950_17830</name>
</gene>
<feature type="region of interest" description="Disordered" evidence="1">
    <location>
        <begin position="263"/>
        <end position="283"/>
    </location>
</feature>
<dbReference type="GO" id="GO:0009253">
    <property type="term" value="P:peptidoglycan catabolic process"/>
    <property type="evidence" value="ECO:0007669"/>
    <property type="project" value="InterPro"/>
</dbReference>
<dbReference type="NCBIfam" id="NF038080">
    <property type="entry name" value="PG_bind_siph"/>
    <property type="match status" value="1"/>
</dbReference>
<proteinExistence type="predicted"/>
<evidence type="ECO:0000256" key="1">
    <source>
        <dbReference type="SAM" id="MobiDB-lite"/>
    </source>
</evidence>
<protein>
    <submittedName>
        <fullName evidence="3">N-acetylmuramoyl-L-alanine amidase</fullName>
    </submittedName>
</protein>
<organism evidence="3 4">
    <name type="scientific">Kitasatospora xanthocidica</name>
    <dbReference type="NCBI Taxonomy" id="83382"/>
    <lineage>
        <taxon>Bacteria</taxon>
        <taxon>Bacillati</taxon>
        <taxon>Actinomycetota</taxon>
        <taxon>Actinomycetes</taxon>
        <taxon>Kitasatosporales</taxon>
        <taxon>Streptomycetaceae</taxon>
        <taxon>Kitasatospora</taxon>
    </lineage>
</organism>
<dbReference type="Proteomes" id="UP000263377">
    <property type="component" value="Unassembled WGS sequence"/>
</dbReference>
<evidence type="ECO:0000313" key="3">
    <source>
        <dbReference type="EMBL" id="RGD59404.1"/>
    </source>
</evidence>
<dbReference type="SUPFAM" id="SSF55846">
    <property type="entry name" value="N-acetylmuramoyl-L-alanine amidase-like"/>
    <property type="match status" value="1"/>
</dbReference>
<dbReference type="SUPFAM" id="SSF47090">
    <property type="entry name" value="PGBD-like"/>
    <property type="match status" value="1"/>
</dbReference>
<dbReference type="InterPro" id="IPR047763">
    <property type="entry name" value="PG_bind_dom_phiBT1-type"/>
</dbReference>
<dbReference type="InterPro" id="IPR036505">
    <property type="entry name" value="Amidase/PGRP_sf"/>
</dbReference>
<feature type="region of interest" description="Disordered" evidence="1">
    <location>
        <begin position="195"/>
        <end position="215"/>
    </location>
</feature>
<feature type="domain" description="N-acetylmuramoyl-L-alanine amidase" evidence="2">
    <location>
        <begin position="27"/>
        <end position="179"/>
    </location>
</feature>
<dbReference type="SMART" id="SM00644">
    <property type="entry name" value="Ami_2"/>
    <property type="match status" value="1"/>
</dbReference>
<dbReference type="Gene3D" id="1.10.101.10">
    <property type="entry name" value="PGBD-like superfamily/PGBD"/>
    <property type="match status" value="1"/>
</dbReference>
<dbReference type="Pfam" id="PF01510">
    <property type="entry name" value="Amidase_2"/>
    <property type="match status" value="1"/>
</dbReference>
<dbReference type="InterPro" id="IPR002502">
    <property type="entry name" value="Amidase_domain"/>
</dbReference>